<feature type="compositionally biased region" description="Low complexity" evidence="1">
    <location>
        <begin position="269"/>
        <end position="314"/>
    </location>
</feature>
<gene>
    <name evidence="3" type="primary">LOC34621821</name>
</gene>
<feature type="compositionally biased region" description="Low complexity" evidence="1">
    <location>
        <begin position="11"/>
        <end position="22"/>
    </location>
</feature>
<reference evidence="3" key="1">
    <citation type="submission" date="2025-08" db="UniProtKB">
        <authorList>
            <consortium name="RefSeq"/>
        </authorList>
    </citation>
    <scope>IDENTIFICATION</scope>
</reference>
<evidence type="ECO:0000313" key="3">
    <source>
        <dbReference type="RefSeq" id="XP_026190538.1"/>
    </source>
</evidence>
<feature type="region of interest" description="Disordered" evidence="1">
    <location>
        <begin position="1"/>
        <end position="44"/>
    </location>
</feature>
<proteinExistence type="predicted"/>
<evidence type="ECO:0000313" key="2">
    <source>
        <dbReference type="Proteomes" id="UP000515125"/>
    </source>
</evidence>
<sequence>MPQEHCLDSAQHQQQQQERQQQFPRTAREHTPDSGCFDANGGAEPAEAFQTAGLSSSFAEAAIAPATPFSALEVFPSVVASKADFALPEIHRLGSCSFALRAESIPPHEDAVRRRPAATSAAARRGLDASASPAAASAPAEPESSSLSTLATASDTDGRSEHCVEDAGRAAALAAAAGDVRGARNSSEAASEKAGYSQARLFNLSRGEAFSSAVAPYLASAEAAASGADKPSFTAAAEETAASQNASLSAPAAAAADPVVPLLPPSAALPPAAASTPEARPSAAAAADATAETSHGNAAAAARAATPADATSGS</sequence>
<feature type="compositionally biased region" description="Low complexity" evidence="1">
    <location>
        <begin position="117"/>
        <end position="155"/>
    </location>
</feature>
<protein>
    <submittedName>
        <fullName evidence="3">Testis-specific gene A8 protein</fullName>
    </submittedName>
</protein>
<dbReference type="RefSeq" id="XP_026190538.1">
    <property type="nucleotide sequence ID" value="XM_026334753.1"/>
</dbReference>
<keyword evidence="2" id="KW-1185">Reference proteome</keyword>
<name>A0A6P6RRV0_9EIME</name>
<feature type="region of interest" description="Disordered" evidence="1">
    <location>
        <begin position="261"/>
        <end position="314"/>
    </location>
</feature>
<dbReference type="AlphaFoldDB" id="A0A6P6RRV0"/>
<feature type="region of interest" description="Disordered" evidence="1">
    <location>
        <begin position="108"/>
        <end position="163"/>
    </location>
</feature>
<accession>A0A6P6RRV0</accession>
<organism evidence="2 3">
    <name type="scientific">Cyclospora cayetanensis</name>
    <dbReference type="NCBI Taxonomy" id="88456"/>
    <lineage>
        <taxon>Eukaryota</taxon>
        <taxon>Sar</taxon>
        <taxon>Alveolata</taxon>
        <taxon>Apicomplexa</taxon>
        <taxon>Conoidasida</taxon>
        <taxon>Coccidia</taxon>
        <taxon>Eucoccidiorida</taxon>
        <taxon>Eimeriorina</taxon>
        <taxon>Eimeriidae</taxon>
        <taxon>Cyclospora</taxon>
    </lineage>
</organism>
<dbReference type="GeneID" id="34621821"/>
<evidence type="ECO:0000256" key="1">
    <source>
        <dbReference type="SAM" id="MobiDB-lite"/>
    </source>
</evidence>
<dbReference type="Proteomes" id="UP000515125">
    <property type="component" value="Unplaced"/>
</dbReference>